<reference evidence="1" key="2">
    <citation type="journal article" date="2015" name="Data Brief">
        <title>Shoot transcriptome of the giant reed, Arundo donax.</title>
        <authorList>
            <person name="Barrero R.A."/>
            <person name="Guerrero F.D."/>
            <person name="Moolhuijzen P."/>
            <person name="Goolsby J.A."/>
            <person name="Tidwell J."/>
            <person name="Bellgard S.E."/>
            <person name="Bellgard M.I."/>
        </authorList>
    </citation>
    <scope>NUCLEOTIDE SEQUENCE</scope>
    <source>
        <tissue evidence="1">Shoot tissue taken approximately 20 cm above the soil surface</tissue>
    </source>
</reference>
<sequence>MLLNIHNLYEYQQMKLYNDLCTMPYQHWIIPINDLGLHNRLYYAILCPQLIYAEADIGVNNQE</sequence>
<proteinExistence type="predicted"/>
<reference evidence="1" key="1">
    <citation type="submission" date="2014-09" db="EMBL/GenBank/DDBJ databases">
        <authorList>
            <person name="Magalhaes I.L.F."/>
            <person name="Oliveira U."/>
            <person name="Santos F.R."/>
            <person name="Vidigal T.H.D.A."/>
            <person name="Brescovit A.D."/>
            <person name="Santos A.J."/>
        </authorList>
    </citation>
    <scope>NUCLEOTIDE SEQUENCE</scope>
    <source>
        <tissue evidence="1">Shoot tissue taken approximately 20 cm above the soil surface</tissue>
    </source>
</reference>
<evidence type="ECO:0000313" key="1">
    <source>
        <dbReference type="EMBL" id="JAD67419.1"/>
    </source>
</evidence>
<dbReference type="AlphaFoldDB" id="A0A0A9BTM2"/>
<name>A0A0A9BTM2_ARUDO</name>
<dbReference type="EMBL" id="GBRH01230476">
    <property type="protein sequence ID" value="JAD67419.1"/>
    <property type="molecule type" value="Transcribed_RNA"/>
</dbReference>
<organism evidence="1">
    <name type="scientific">Arundo donax</name>
    <name type="common">Giant reed</name>
    <name type="synonym">Donax arundinaceus</name>
    <dbReference type="NCBI Taxonomy" id="35708"/>
    <lineage>
        <taxon>Eukaryota</taxon>
        <taxon>Viridiplantae</taxon>
        <taxon>Streptophyta</taxon>
        <taxon>Embryophyta</taxon>
        <taxon>Tracheophyta</taxon>
        <taxon>Spermatophyta</taxon>
        <taxon>Magnoliopsida</taxon>
        <taxon>Liliopsida</taxon>
        <taxon>Poales</taxon>
        <taxon>Poaceae</taxon>
        <taxon>PACMAD clade</taxon>
        <taxon>Arundinoideae</taxon>
        <taxon>Arundineae</taxon>
        <taxon>Arundo</taxon>
    </lineage>
</organism>
<protein>
    <submittedName>
        <fullName evidence="1">Uncharacterized protein</fullName>
    </submittedName>
</protein>
<accession>A0A0A9BTM2</accession>